<sequence>MCQTPARRFADPVAGRVTRRSLIQGLTLASLGVAAPVWLGGCSVNPVTGRRQLMLLSRQDEIRIDQQQSPHQLSADYGVTADDRLNRYVDELGQGIARISHRPDMPYSFQVVNANYINAYAFPGGTVGLTRGIMLEMEDEAELAALLGHEVTHVTARHAGQRASQGMLAQVAVGTAVAGAGETQMAGVVGAVGQIGAGALLSRYSRDNEREADRLGMDYMAEAGHNPEGMIGLTGMLTSLSRRKPSAIEVMFASHPTGQERLDNARNQVRDFTRSQRERNRQKERYQDMIAPIVRIRPAIEAMQEGERHLAQGDAAAAETALQRALEQAPEDYTGLMLMGKLQLSQERFDRALSWFEDAAASLPGEAQAVQYQGLAQLGSRRYDRALDRFERYEELLPGNPGTDFLLGYSHENLANRSQAAERYQRFLQQVQQGAQAEHAYRRLVEWGYV</sequence>
<evidence type="ECO:0000256" key="3">
    <source>
        <dbReference type="ARBA" id="ARBA00022723"/>
    </source>
</evidence>
<name>A0A4Z0W9P4_9GAMM</name>
<dbReference type="Proteomes" id="UP000297475">
    <property type="component" value="Unassembled WGS sequence"/>
</dbReference>
<evidence type="ECO:0000313" key="9">
    <source>
        <dbReference type="EMBL" id="TGG95339.1"/>
    </source>
</evidence>
<dbReference type="RefSeq" id="WP_135480927.1">
    <property type="nucleotide sequence ID" value="NZ_SRMF01000001.1"/>
</dbReference>
<protein>
    <submittedName>
        <fullName evidence="9">Tetratricopeptide repeat protein</fullName>
    </submittedName>
</protein>
<dbReference type="InterPro" id="IPR011990">
    <property type="entry name" value="TPR-like_helical_dom_sf"/>
</dbReference>
<dbReference type="Pfam" id="PF13432">
    <property type="entry name" value="TPR_16"/>
    <property type="match status" value="1"/>
</dbReference>
<evidence type="ECO:0000256" key="7">
    <source>
        <dbReference type="PROSITE-ProRule" id="PRU00339"/>
    </source>
</evidence>
<keyword evidence="4" id="KW-0378">Hydrolase</keyword>
<dbReference type="GO" id="GO:0016020">
    <property type="term" value="C:membrane"/>
    <property type="evidence" value="ECO:0007669"/>
    <property type="project" value="TreeGrafter"/>
</dbReference>
<comment type="cofactor">
    <cofactor evidence="1">
        <name>Zn(2+)</name>
        <dbReference type="ChEBI" id="CHEBI:29105"/>
    </cofactor>
</comment>
<evidence type="ECO:0000256" key="4">
    <source>
        <dbReference type="ARBA" id="ARBA00022801"/>
    </source>
</evidence>
<evidence type="ECO:0000256" key="1">
    <source>
        <dbReference type="ARBA" id="ARBA00001947"/>
    </source>
</evidence>
<keyword evidence="7" id="KW-0802">TPR repeat</keyword>
<comment type="caution">
    <text evidence="9">The sequence shown here is derived from an EMBL/GenBank/DDBJ whole genome shotgun (WGS) entry which is preliminary data.</text>
</comment>
<dbReference type="AlphaFoldDB" id="A0A4Z0W9P4"/>
<dbReference type="PANTHER" id="PTHR22726:SF1">
    <property type="entry name" value="METALLOENDOPEPTIDASE OMA1, MITOCHONDRIAL"/>
    <property type="match status" value="1"/>
</dbReference>
<evidence type="ECO:0000256" key="2">
    <source>
        <dbReference type="ARBA" id="ARBA00022670"/>
    </source>
</evidence>
<dbReference type="InterPro" id="IPR001915">
    <property type="entry name" value="Peptidase_M48"/>
</dbReference>
<dbReference type="GO" id="GO:0051603">
    <property type="term" value="P:proteolysis involved in protein catabolic process"/>
    <property type="evidence" value="ECO:0007669"/>
    <property type="project" value="TreeGrafter"/>
</dbReference>
<dbReference type="EMBL" id="SRMF01000001">
    <property type="protein sequence ID" value="TGG95339.1"/>
    <property type="molecule type" value="Genomic_DNA"/>
</dbReference>
<dbReference type="OrthoDB" id="9810445at2"/>
<dbReference type="PROSITE" id="PS50005">
    <property type="entry name" value="TPR"/>
    <property type="match status" value="1"/>
</dbReference>
<accession>A0A4Z0W9P4</accession>
<reference evidence="9 10" key="1">
    <citation type="submission" date="2019-04" db="EMBL/GenBank/DDBJ databases">
        <title>Natronospirillum operosus gen. nov., sp. nov., a haloalkaliphilic satellite isolated from decaying biomass of laboratory culture of cyanobacterium Geitlerinema sp. and proposal of Natronospirillaceae fam. nov. and Saccharospirillaceae fam. nov.</title>
        <authorList>
            <person name="Kevbrin V."/>
            <person name="Boltyanskaya Y."/>
            <person name="Koziaeva V."/>
            <person name="Grouzdev D.S."/>
            <person name="Park M."/>
            <person name="Cho J."/>
        </authorList>
    </citation>
    <scope>NUCLEOTIDE SEQUENCE [LARGE SCALE GENOMIC DNA]</scope>
    <source>
        <strain evidence="9 10">G-116</strain>
    </source>
</reference>
<dbReference type="Gene3D" id="3.30.2010.10">
    <property type="entry name" value="Metalloproteases ('zincins'), catalytic domain"/>
    <property type="match status" value="1"/>
</dbReference>
<dbReference type="InterPro" id="IPR051156">
    <property type="entry name" value="Mito/Outer_Membr_Metalloprot"/>
</dbReference>
<feature type="repeat" description="TPR" evidence="7">
    <location>
        <begin position="367"/>
        <end position="400"/>
    </location>
</feature>
<evidence type="ECO:0000313" key="10">
    <source>
        <dbReference type="Proteomes" id="UP000297475"/>
    </source>
</evidence>
<dbReference type="GO" id="GO:0004222">
    <property type="term" value="F:metalloendopeptidase activity"/>
    <property type="evidence" value="ECO:0007669"/>
    <property type="project" value="InterPro"/>
</dbReference>
<dbReference type="GO" id="GO:0046872">
    <property type="term" value="F:metal ion binding"/>
    <property type="evidence" value="ECO:0007669"/>
    <property type="project" value="UniProtKB-KW"/>
</dbReference>
<dbReference type="SUPFAM" id="SSF48452">
    <property type="entry name" value="TPR-like"/>
    <property type="match status" value="1"/>
</dbReference>
<evidence type="ECO:0000256" key="5">
    <source>
        <dbReference type="ARBA" id="ARBA00022833"/>
    </source>
</evidence>
<gene>
    <name evidence="9" type="ORF">E4656_02650</name>
</gene>
<evidence type="ECO:0000256" key="6">
    <source>
        <dbReference type="ARBA" id="ARBA00023049"/>
    </source>
</evidence>
<dbReference type="PANTHER" id="PTHR22726">
    <property type="entry name" value="METALLOENDOPEPTIDASE OMA1"/>
    <property type="match status" value="1"/>
</dbReference>
<keyword evidence="2" id="KW-0645">Protease</keyword>
<keyword evidence="10" id="KW-1185">Reference proteome</keyword>
<organism evidence="9 10">
    <name type="scientific">Natronospirillum operosum</name>
    <dbReference type="NCBI Taxonomy" id="2759953"/>
    <lineage>
        <taxon>Bacteria</taxon>
        <taxon>Pseudomonadati</taxon>
        <taxon>Pseudomonadota</taxon>
        <taxon>Gammaproteobacteria</taxon>
        <taxon>Oceanospirillales</taxon>
        <taxon>Natronospirillaceae</taxon>
        <taxon>Natronospirillum</taxon>
    </lineage>
</organism>
<keyword evidence="5" id="KW-0862">Zinc</keyword>
<evidence type="ECO:0000259" key="8">
    <source>
        <dbReference type="Pfam" id="PF01435"/>
    </source>
</evidence>
<proteinExistence type="predicted"/>
<keyword evidence="3" id="KW-0479">Metal-binding</keyword>
<keyword evidence="6" id="KW-0482">Metalloprotease</keyword>
<dbReference type="Pfam" id="PF01435">
    <property type="entry name" value="Peptidase_M48"/>
    <property type="match status" value="1"/>
</dbReference>
<dbReference type="InterPro" id="IPR019734">
    <property type="entry name" value="TPR_rpt"/>
</dbReference>
<dbReference type="Gene3D" id="1.25.40.10">
    <property type="entry name" value="Tetratricopeptide repeat domain"/>
    <property type="match status" value="1"/>
</dbReference>
<feature type="domain" description="Peptidase M48" evidence="8">
    <location>
        <begin position="85"/>
        <end position="267"/>
    </location>
</feature>